<name>A0ABS7PEK6_9SPHN</name>
<dbReference type="PANTHER" id="PTHR37461">
    <property type="entry name" value="ANTI-SIGMA-K FACTOR RSKA"/>
    <property type="match status" value="1"/>
</dbReference>
<accession>A0ABS7PEK6</accession>
<dbReference type="EMBL" id="JAHWXP010000003">
    <property type="protein sequence ID" value="MBY8337516.1"/>
    <property type="molecule type" value="Genomic_DNA"/>
</dbReference>
<gene>
    <name evidence="3" type="ORF">KYN89_10675</name>
</gene>
<comment type="caution">
    <text evidence="3">The sequence shown here is derived from an EMBL/GenBank/DDBJ whole genome shotgun (WGS) entry which is preliminary data.</text>
</comment>
<evidence type="ECO:0000259" key="2">
    <source>
        <dbReference type="Pfam" id="PF10099"/>
    </source>
</evidence>
<evidence type="ECO:0000256" key="1">
    <source>
        <dbReference type="SAM" id="MobiDB-lite"/>
    </source>
</evidence>
<dbReference type="InterPro" id="IPR051474">
    <property type="entry name" value="Anti-sigma-K/W_factor"/>
</dbReference>
<dbReference type="PANTHER" id="PTHR37461:SF1">
    <property type="entry name" value="ANTI-SIGMA-K FACTOR RSKA"/>
    <property type="match status" value="1"/>
</dbReference>
<dbReference type="Pfam" id="PF10099">
    <property type="entry name" value="RskA_C"/>
    <property type="match status" value="1"/>
</dbReference>
<evidence type="ECO:0000313" key="3">
    <source>
        <dbReference type="EMBL" id="MBY8337516.1"/>
    </source>
</evidence>
<protein>
    <submittedName>
        <fullName evidence="3">Anti-sigma factor</fullName>
    </submittedName>
</protein>
<dbReference type="InterPro" id="IPR018764">
    <property type="entry name" value="RskA_C"/>
</dbReference>
<feature type="domain" description="Anti-sigma K factor RskA C-terminal" evidence="2">
    <location>
        <begin position="102"/>
        <end position="221"/>
    </location>
</feature>
<reference evidence="3 4" key="1">
    <citation type="submission" date="2021-07" db="EMBL/GenBank/DDBJ databases">
        <title>Alteriqipengyuania abyssalis NZ-12B nov, sp.nov isolated from deep sea sponge in pacific ocean.</title>
        <authorList>
            <person name="Tareen S."/>
            <person name="Wink J."/>
        </authorList>
    </citation>
    <scope>NUCLEOTIDE SEQUENCE [LARGE SCALE GENOMIC DNA]</scope>
    <source>
        <strain evidence="3 4">NZ-12B</strain>
    </source>
</reference>
<evidence type="ECO:0000313" key="4">
    <source>
        <dbReference type="Proteomes" id="UP000759298"/>
    </source>
</evidence>
<dbReference type="Proteomes" id="UP000759298">
    <property type="component" value="Unassembled WGS sequence"/>
</dbReference>
<sequence length="237" mass="24684">MPELSGEDLLAAEYAMGLLEGEDLLAVRGRMARETAFAGLVAQWETRLAPLLDEPAHAAPSPEVWSRIAGELEERDEAPSPVVLLQRRVAVWQRIAAGSAVAAVAAVALLFVPLGNTPAPATDAPPLVASIPIADTPLRIGLTFLPEREELLVAADGLTADGAHDHELWLIPPGEGAQPRSLGVVAPGTQERVSLDPALARSMRQGAQILLSQEPLGGAPDKSAPGPVVAQGTLAKT</sequence>
<keyword evidence="4" id="KW-1185">Reference proteome</keyword>
<proteinExistence type="predicted"/>
<organism evidence="3 4">
    <name type="scientific">Alteriqipengyuania abyssalis</name>
    <dbReference type="NCBI Taxonomy" id="2860200"/>
    <lineage>
        <taxon>Bacteria</taxon>
        <taxon>Pseudomonadati</taxon>
        <taxon>Pseudomonadota</taxon>
        <taxon>Alphaproteobacteria</taxon>
        <taxon>Sphingomonadales</taxon>
        <taxon>Erythrobacteraceae</taxon>
        <taxon>Alteriqipengyuania</taxon>
    </lineage>
</organism>
<feature type="region of interest" description="Disordered" evidence="1">
    <location>
        <begin position="213"/>
        <end position="237"/>
    </location>
</feature>